<evidence type="ECO:0000256" key="1">
    <source>
        <dbReference type="SAM" id="MobiDB-lite"/>
    </source>
</evidence>
<protein>
    <submittedName>
        <fullName evidence="3">Uncharacterized protein</fullName>
    </submittedName>
</protein>
<evidence type="ECO:0000313" key="3">
    <source>
        <dbReference type="EMBL" id="KAB5513791.1"/>
    </source>
</evidence>
<feature type="chain" id="PRO_5024401887" evidence="2">
    <location>
        <begin position="31"/>
        <end position="203"/>
    </location>
</feature>
<feature type="region of interest" description="Disordered" evidence="1">
    <location>
        <begin position="161"/>
        <end position="203"/>
    </location>
</feature>
<sequence length="203" mass="21597">MGTKMRGNPPSNQVLPLLSVHILFIELAMAQITAFIPVNVGVVLDLDYLEANIALSCINMALSDFYANHGHYKTRMVLTTRDSKKDVVGAAAADTKPQLSLAPLESKEAAPILSKEKEIITMVPTGNTEAMVSTGATISIGATEPMGTEIPRNVTMITEEGAGTEDMNGAGTESIAPNNMSKTPSLHVPDNDNPLHEDIPEAE</sequence>
<dbReference type="PANTHER" id="PTHR34836">
    <property type="entry name" value="OS06G0188250 PROTEIN"/>
    <property type="match status" value="1"/>
</dbReference>
<dbReference type="PANTHER" id="PTHR34836:SF1">
    <property type="entry name" value="OS09G0428600 PROTEIN"/>
    <property type="match status" value="1"/>
</dbReference>
<evidence type="ECO:0000256" key="2">
    <source>
        <dbReference type="SAM" id="SignalP"/>
    </source>
</evidence>
<organism evidence="3 4">
    <name type="scientific">Salix brachista</name>
    <dbReference type="NCBI Taxonomy" id="2182728"/>
    <lineage>
        <taxon>Eukaryota</taxon>
        <taxon>Viridiplantae</taxon>
        <taxon>Streptophyta</taxon>
        <taxon>Embryophyta</taxon>
        <taxon>Tracheophyta</taxon>
        <taxon>Spermatophyta</taxon>
        <taxon>Magnoliopsida</taxon>
        <taxon>eudicotyledons</taxon>
        <taxon>Gunneridae</taxon>
        <taxon>Pentapetalae</taxon>
        <taxon>rosids</taxon>
        <taxon>fabids</taxon>
        <taxon>Malpighiales</taxon>
        <taxon>Salicaceae</taxon>
        <taxon>Saliceae</taxon>
        <taxon>Salix</taxon>
    </lineage>
</organism>
<dbReference type="Proteomes" id="UP000326939">
    <property type="component" value="Chromosome 18"/>
</dbReference>
<feature type="compositionally biased region" description="Polar residues" evidence="1">
    <location>
        <begin position="175"/>
        <end position="184"/>
    </location>
</feature>
<comment type="caution">
    <text evidence="3">The sequence shown here is derived from an EMBL/GenBank/DDBJ whole genome shotgun (WGS) entry which is preliminary data.</text>
</comment>
<dbReference type="AlphaFoldDB" id="A0A5N5J3T0"/>
<feature type="compositionally biased region" description="Basic and acidic residues" evidence="1">
    <location>
        <begin position="189"/>
        <end position="203"/>
    </location>
</feature>
<proteinExistence type="predicted"/>
<keyword evidence="2" id="KW-0732">Signal</keyword>
<dbReference type="EMBL" id="VDCV01000018">
    <property type="protein sequence ID" value="KAB5513791.1"/>
    <property type="molecule type" value="Genomic_DNA"/>
</dbReference>
<reference evidence="4" key="1">
    <citation type="journal article" date="2019" name="Gigascience">
        <title>De novo genome assembly of the endangered Acer yangbiense, a plant species with extremely small populations endemic to Yunnan Province, China.</title>
        <authorList>
            <person name="Yang J."/>
            <person name="Wariss H.M."/>
            <person name="Tao L."/>
            <person name="Zhang R."/>
            <person name="Yun Q."/>
            <person name="Hollingsworth P."/>
            <person name="Dao Z."/>
            <person name="Luo G."/>
            <person name="Guo H."/>
            <person name="Ma Y."/>
            <person name="Sun W."/>
        </authorList>
    </citation>
    <scope>NUCLEOTIDE SEQUENCE [LARGE SCALE GENOMIC DNA]</scope>
    <source>
        <strain evidence="4">cv. br00</strain>
    </source>
</reference>
<feature type="signal peptide" evidence="2">
    <location>
        <begin position="1"/>
        <end position="30"/>
    </location>
</feature>
<keyword evidence="4" id="KW-1185">Reference proteome</keyword>
<dbReference type="InterPro" id="IPR015683">
    <property type="entry name" value="Ionotropic_Glu_rcpt"/>
</dbReference>
<gene>
    <name evidence="3" type="ORF">DKX38_027697</name>
</gene>
<accession>A0A5N5J3T0</accession>
<evidence type="ECO:0000313" key="4">
    <source>
        <dbReference type="Proteomes" id="UP000326939"/>
    </source>
</evidence>
<name>A0A5N5J3T0_9ROSI</name>